<dbReference type="EMBL" id="JAWDIQ010000001">
    <property type="protein sequence ID" value="MDY0408917.1"/>
    <property type="molecule type" value="Genomic_DNA"/>
</dbReference>
<dbReference type="InterPro" id="IPR046358">
    <property type="entry name" value="Flagellin_C"/>
</dbReference>
<sequence>MRVTQNMLSNQMLRNLSNNYKNLDKYMEQINTGKKITRPSDDPVVAMQGMTYRSEVGRIEQYQRNVGEVQNWMDNADTALDKATQALQRVRELAIKANNGPNGEDELNSIKEEVEQLKSHLIDIANTNVNGKYIFNGTNINTPPYSADGTSNFNNEDVTIEIGNGTAIEVNVKPEDAFEVTIPGEDGTDSTINVMDVLDNFIAALGNEDSDKTIDDSIAELDLSINKVINARADLGARMNRVDLIEDRLSQQEIVATKMMSDNEDVDYEEVITNLITQESILRASLSAGSRIIQPSLLDFLR</sequence>
<evidence type="ECO:0000259" key="6">
    <source>
        <dbReference type="Pfam" id="PF00700"/>
    </source>
</evidence>
<keyword evidence="7" id="KW-0282">Flagellum</keyword>
<keyword evidence="8" id="KW-1185">Reference proteome</keyword>
<dbReference type="PANTHER" id="PTHR42792:SF1">
    <property type="entry name" value="FLAGELLAR HOOK-ASSOCIATED PROTEIN 3"/>
    <property type="match status" value="1"/>
</dbReference>
<organism evidence="7 8">
    <name type="scientific">Paracerasibacillus soli</name>
    <dbReference type="NCBI Taxonomy" id="480284"/>
    <lineage>
        <taxon>Bacteria</taxon>
        <taxon>Bacillati</taxon>
        <taxon>Bacillota</taxon>
        <taxon>Bacilli</taxon>
        <taxon>Bacillales</taxon>
        <taxon>Bacillaceae</taxon>
        <taxon>Paracerasibacillus</taxon>
    </lineage>
</organism>
<evidence type="ECO:0000256" key="3">
    <source>
        <dbReference type="ARBA" id="ARBA00023143"/>
    </source>
</evidence>
<dbReference type="InterPro" id="IPR013384">
    <property type="entry name" value="Flagell_FlgL"/>
</dbReference>
<proteinExistence type="inferred from homology"/>
<evidence type="ECO:0000313" key="7">
    <source>
        <dbReference type="EMBL" id="MDY0408917.1"/>
    </source>
</evidence>
<evidence type="ECO:0000256" key="4">
    <source>
        <dbReference type="SAM" id="Coils"/>
    </source>
</evidence>
<dbReference type="Gene3D" id="1.20.1330.10">
    <property type="entry name" value="f41 fragment of flagellin, N-terminal domain"/>
    <property type="match status" value="1"/>
</dbReference>
<keyword evidence="7" id="KW-0966">Cell projection</keyword>
<evidence type="ECO:0000313" key="8">
    <source>
        <dbReference type="Proteomes" id="UP001275315"/>
    </source>
</evidence>
<keyword evidence="4" id="KW-0175">Coiled coil</keyword>
<name>A0ABU5CRC6_9BACI</name>
<dbReference type="SUPFAM" id="SSF64518">
    <property type="entry name" value="Phase 1 flagellin"/>
    <property type="match status" value="1"/>
</dbReference>
<dbReference type="PANTHER" id="PTHR42792">
    <property type="entry name" value="FLAGELLIN"/>
    <property type="match status" value="1"/>
</dbReference>
<gene>
    <name evidence="7" type="primary">flgL</name>
    <name evidence="7" type="ORF">RWD45_10615</name>
</gene>
<protein>
    <submittedName>
        <fullName evidence="7">Flagellar hook-associated protein FlgL</fullName>
    </submittedName>
</protein>
<reference evidence="7 8" key="1">
    <citation type="submission" date="2023-10" db="EMBL/GenBank/DDBJ databases">
        <title>Virgibacillus soli CC-YMP-6 genome.</title>
        <authorList>
            <person name="Miliotis G."/>
            <person name="Sengupta P."/>
            <person name="Hameed A."/>
            <person name="Chuvochina M."/>
            <person name="Mcdonagh F."/>
            <person name="Simpson A.C."/>
            <person name="Singh N.K."/>
            <person name="Rekha P.D."/>
            <person name="Raman K."/>
            <person name="Hugenholtz P."/>
            <person name="Venkateswaran K."/>
        </authorList>
    </citation>
    <scope>NUCLEOTIDE SEQUENCE [LARGE SCALE GENOMIC DNA]</scope>
    <source>
        <strain evidence="7 8">CC-YMP-6</strain>
    </source>
</reference>
<keyword evidence="3" id="KW-0975">Bacterial flagellum</keyword>
<feature type="domain" description="Flagellin C-terminal" evidence="6">
    <location>
        <begin position="221"/>
        <end position="301"/>
    </location>
</feature>
<dbReference type="InterPro" id="IPR001029">
    <property type="entry name" value="Flagellin_N"/>
</dbReference>
<feature type="domain" description="Flagellin N-terminal" evidence="5">
    <location>
        <begin position="4"/>
        <end position="139"/>
    </location>
</feature>
<dbReference type="Pfam" id="PF00669">
    <property type="entry name" value="Flagellin_N"/>
    <property type="match status" value="1"/>
</dbReference>
<dbReference type="Pfam" id="PF00700">
    <property type="entry name" value="Flagellin_C"/>
    <property type="match status" value="1"/>
</dbReference>
<accession>A0ABU5CRC6</accession>
<dbReference type="NCBIfam" id="TIGR02550">
    <property type="entry name" value="flagell_flgL"/>
    <property type="match status" value="1"/>
</dbReference>
<dbReference type="RefSeq" id="WP_320379619.1">
    <property type="nucleotide sequence ID" value="NZ_JAWDIQ010000001.1"/>
</dbReference>
<evidence type="ECO:0000256" key="1">
    <source>
        <dbReference type="ARBA" id="ARBA00004365"/>
    </source>
</evidence>
<feature type="coiled-coil region" evidence="4">
    <location>
        <begin position="73"/>
        <end position="127"/>
    </location>
</feature>
<evidence type="ECO:0000256" key="2">
    <source>
        <dbReference type="ARBA" id="ARBA00005709"/>
    </source>
</evidence>
<comment type="subcellular location">
    <subcellularLocation>
        <location evidence="1">Bacterial flagellum</location>
    </subcellularLocation>
</comment>
<keyword evidence="7" id="KW-0969">Cilium</keyword>
<evidence type="ECO:0000259" key="5">
    <source>
        <dbReference type="Pfam" id="PF00669"/>
    </source>
</evidence>
<dbReference type="InterPro" id="IPR001492">
    <property type="entry name" value="Flagellin"/>
</dbReference>
<comment type="similarity">
    <text evidence="2">Belongs to the bacterial flagellin family.</text>
</comment>
<comment type="caution">
    <text evidence="7">The sequence shown here is derived from an EMBL/GenBank/DDBJ whole genome shotgun (WGS) entry which is preliminary data.</text>
</comment>
<dbReference type="Proteomes" id="UP001275315">
    <property type="component" value="Unassembled WGS sequence"/>
</dbReference>